<protein>
    <recommendedName>
        <fullName evidence="2">Partial AB-hydrolase lipase domain-containing protein</fullName>
    </recommendedName>
</protein>
<gene>
    <name evidence="3" type="ORF">INT46_004853</name>
</gene>
<keyword evidence="1" id="KW-0812">Transmembrane</keyword>
<dbReference type="Pfam" id="PF04083">
    <property type="entry name" value="Abhydro_lipase"/>
    <property type="match status" value="1"/>
</dbReference>
<dbReference type="PANTHER" id="PTHR11005">
    <property type="entry name" value="LYSOSOMAL ACID LIPASE-RELATED"/>
    <property type="match status" value="1"/>
</dbReference>
<sequence>MSTKVAQWKQRSRLYEKDLEKDSYFKEVLVEDTLDESKNYRRSSFFLEDEQSSEISSDGEVNIKQEREQQKPKLPHRIPSNQKNVVRIKRNVAQKLILAIKSVISISLSFPILFFFVTMAIYTTGKQRLLDKKKRIQDADEVDIPDEMLTQDEIYYAERWGYTSEMHEVVTQDGYILKMYRIYKKGSTPKGKPVLIGHGLFQCSGAFVLNEQRSLAFTLIENGYDVWVGNNRSIAGLDHISLSFKDPEYWNWGLKELGIYDFVAMINHVKLYSNSSSKVAYIGHSQGNAQAFIALSLSPEMADNLSCFVALAPAVFSGNLVNTFPLNRLINLNDWCYNLMFGNGSFLPVMSFAQTIVEPKLFCFLAYSMFSYLFSWWDSHWLRRRKAKYFQFTPRPVSSRLIADWIAGWGRKGVCLYVADQNTVMNTEVKQKVPLVVFYGTADFLVNGERFVRTFPGYETHGLSPEQLAKESSQTTTDCRKSLFPMLNLVHVERLDGYEHMDTIWGHNNHKTTYPIVLKNLENARWD</sequence>
<evidence type="ECO:0000313" key="3">
    <source>
        <dbReference type="EMBL" id="KAG2206605.1"/>
    </source>
</evidence>
<name>A0A8H7R9Y6_9FUNG</name>
<keyword evidence="4" id="KW-1185">Reference proteome</keyword>
<proteinExistence type="predicted"/>
<dbReference type="EMBL" id="JAEPRC010000146">
    <property type="protein sequence ID" value="KAG2206605.1"/>
    <property type="molecule type" value="Genomic_DNA"/>
</dbReference>
<dbReference type="InterPro" id="IPR006693">
    <property type="entry name" value="AB_hydrolase_lipase"/>
</dbReference>
<organism evidence="3 4">
    <name type="scientific">Mucor plumbeus</name>
    <dbReference type="NCBI Taxonomy" id="97098"/>
    <lineage>
        <taxon>Eukaryota</taxon>
        <taxon>Fungi</taxon>
        <taxon>Fungi incertae sedis</taxon>
        <taxon>Mucoromycota</taxon>
        <taxon>Mucoromycotina</taxon>
        <taxon>Mucoromycetes</taxon>
        <taxon>Mucorales</taxon>
        <taxon>Mucorineae</taxon>
        <taxon>Mucoraceae</taxon>
        <taxon>Mucor</taxon>
    </lineage>
</organism>
<dbReference type="Gene3D" id="3.40.50.1820">
    <property type="entry name" value="alpha/beta hydrolase"/>
    <property type="match status" value="1"/>
</dbReference>
<keyword evidence="1" id="KW-1133">Transmembrane helix</keyword>
<reference evidence="3" key="1">
    <citation type="submission" date="2020-12" db="EMBL/GenBank/DDBJ databases">
        <title>Metabolic potential, ecology and presence of endohyphal bacteria is reflected in genomic diversity of Mucoromycotina.</title>
        <authorList>
            <person name="Muszewska A."/>
            <person name="Okrasinska A."/>
            <person name="Steczkiewicz K."/>
            <person name="Drgas O."/>
            <person name="Orlowska M."/>
            <person name="Perlinska-Lenart U."/>
            <person name="Aleksandrzak-Piekarczyk T."/>
            <person name="Szatraj K."/>
            <person name="Zielenkiewicz U."/>
            <person name="Pilsyk S."/>
            <person name="Malc E."/>
            <person name="Mieczkowski P."/>
            <person name="Kruszewska J.S."/>
            <person name="Biernat P."/>
            <person name="Pawlowska J."/>
        </authorList>
    </citation>
    <scope>NUCLEOTIDE SEQUENCE</scope>
    <source>
        <strain evidence="3">CBS 226.32</strain>
    </source>
</reference>
<dbReference type="AlphaFoldDB" id="A0A8H7R9Y6"/>
<comment type="caution">
    <text evidence="3">The sequence shown here is derived from an EMBL/GenBank/DDBJ whole genome shotgun (WGS) entry which is preliminary data.</text>
</comment>
<dbReference type="InterPro" id="IPR029058">
    <property type="entry name" value="AB_hydrolase_fold"/>
</dbReference>
<accession>A0A8H7R9Y6</accession>
<dbReference type="Proteomes" id="UP000650833">
    <property type="component" value="Unassembled WGS sequence"/>
</dbReference>
<keyword evidence="1" id="KW-0472">Membrane</keyword>
<evidence type="ECO:0000256" key="1">
    <source>
        <dbReference type="SAM" id="Phobius"/>
    </source>
</evidence>
<evidence type="ECO:0000259" key="2">
    <source>
        <dbReference type="Pfam" id="PF04083"/>
    </source>
</evidence>
<feature type="transmembrane region" description="Helical" evidence="1">
    <location>
        <begin position="96"/>
        <end position="122"/>
    </location>
</feature>
<dbReference type="OrthoDB" id="9974421at2759"/>
<evidence type="ECO:0000313" key="4">
    <source>
        <dbReference type="Proteomes" id="UP000650833"/>
    </source>
</evidence>
<dbReference type="SUPFAM" id="SSF53474">
    <property type="entry name" value="alpha/beta-Hydrolases"/>
    <property type="match status" value="1"/>
</dbReference>
<feature type="domain" description="Partial AB-hydrolase lipase" evidence="2">
    <location>
        <begin position="155"/>
        <end position="210"/>
    </location>
</feature>
<dbReference type="GO" id="GO:0006629">
    <property type="term" value="P:lipid metabolic process"/>
    <property type="evidence" value="ECO:0007669"/>
    <property type="project" value="InterPro"/>
</dbReference>